<name>A0A401Q5Y2_SCYTO</name>
<protein>
    <submittedName>
        <fullName evidence="2">Uncharacterized protein</fullName>
    </submittedName>
</protein>
<evidence type="ECO:0000313" key="2">
    <source>
        <dbReference type="EMBL" id="GCB80757.1"/>
    </source>
</evidence>
<dbReference type="AlphaFoldDB" id="A0A401Q5Y2"/>
<evidence type="ECO:0000313" key="3">
    <source>
        <dbReference type="Proteomes" id="UP000288216"/>
    </source>
</evidence>
<sequence>SVCVLFLVQCVFYFQFGVCSISSSVCVLFPVQCVLFLVQCVFYF</sequence>
<keyword evidence="1" id="KW-0812">Transmembrane</keyword>
<proteinExistence type="predicted"/>
<keyword evidence="1" id="KW-0472">Membrane</keyword>
<keyword evidence="1" id="KW-1133">Transmembrane helix</keyword>
<evidence type="ECO:0000256" key="1">
    <source>
        <dbReference type="SAM" id="Phobius"/>
    </source>
</evidence>
<comment type="caution">
    <text evidence="2">The sequence shown here is derived from an EMBL/GenBank/DDBJ whole genome shotgun (WGS) entry which is preliminary data.</text>
</comment>
<dbReference type="EMBL" id="BFAA01024877">
    <property type="protein sequence ID" value="GCB80757.1"/>
    <property type="molecule type" value="Genomic_DNA"/>
</dbReference>
<organism evidence="2 3">
    <name type="scientific">Scyliorhinus torazame</name>
    <name type="common">Cloudy catshark</name>
    <name type="synonym">Catulus torazame</name>
    <dbReference type="NCBI Taxonomy" id="75743"/>
    <lineage>
        <taxon>Eukaryota</taxon>
        <taxon>Metazoa</taxon>
        <taxon>Chordata</taxon>
        <taxon>Craniata</taxon>
        <taxon>Vertebrata</taxon>
        <taxon>Chondrichthyes</taxon>
        <taxon>Elasmobranchii</taxon>
        <taxon>Galeomorphii</taxon>
        <taxon>Galeoidea</taxon>
        <taxon>Carcharhiniformes</taxon>
        <taxon>Scyliorhinidae</taxon>
        <taxon>Scyliorhinus</taxon>
    </lineage>
</organism>
<reference evidence="2 3" key="1">
    <citation type="journal article" date="2018" name="Nat. Ecol. Evol.">
        <title>Shark genomes provide insights into elasmobranch evolution and the origin of vertebrates.</title>
        <authorList>
            <person name="Hara Y"/>
            <person name="Yamaguchi K"/>
            <person name="Onimaru K"/>
            <person name="Kadota M"/>
            <person name="Koyanagi M"/>
            <person name="Keeley SD"/>
            <person name="Tatsumi K"/>
            <person name="Tanaka K"/>
            <person name="Motone F"/>
            <person name="Kageyama Y"/>
            <person name="Nozu R"/>
            <person name="Adachi N"/>
            <person name="Nishimura O"/>
            <person name="Nakagawa R"/>
            <person name="Tanegashima C"/>
            <person name="Kiyatake I"/>
            <person name="Matsumoto R"/>
            <person name="Murakumo K"/>
            <person name="Nishida K"/>
            <person name="Terakita A"/>
            <person name="Kuratani S"/>
            <person name="Sato K"/>
            <person name="Hyodo S Kuraku.S."/>
        </authorList>
    </citation>
    <scope>NUCLEOTIDE SEQUENCE [LARGE SCALE GENOMIC DNA]</scope>
</reference>
<gene>
    <name evidence="2" type="ORF">scyTo_0022925</name>
</gene>
<feature type="transmembrane region" description="Helical" evidence="1">
    <location>
        <begin position="12"/>
        <end position="38"/>
    </location>
</feature>
<keyword evidence="3" id="KW-1185">Reference proteome</keyword>
<feature type="non-terminal residue" evidence="2">
    <location>
        <position position="1"/>
    </location>
</feature>
<dbReference type="Proteomes" id="UP000288216">
    <property type="component" value="Unassembled WGS sequence"/>
</dbReference>
<accession>A0A401Q5Y2</accession>